<dbReference type="EMBL" id="CP135018">
    <property type="protein sequence ID" value="XAJ80994.1"/>
    <property type="molecule type" value="Genomic_DNA"/>
</dbReference>
<dbReference type="PANTHER" id="PTHR30075:SF2">
    <property type="entry name" value="GLYCINE--TRNA LIGASE, CHLOROPLASTIC_MITOCHONDRIAL 2"/>
    <property type="match status" value="1"/>
</dbReference>
<evidence type="ECO:0000256" key="7">
    <source>
        <dbReference type="ARBA" id="ARBA00022840"/>
    </source>
</evidence>
<evidence type="ECO:0000256" key="2">
    <source>
        <dbReference type="ARBA" id="ARBA00008226"/>
    </source>
</evidence>
<dbReference type="Pfam" id="PF05746">
    <property type="entry name" value="DALR_1"/>
    <property type="match status" value="1"/>
</dbReference>
<dbReference type="PRINTS" id="PR01045">
    <property type="entry name" value="TRNASYNTHGB"/>
</dbReference>
<dbReference type="InterPro" id="IPR015944">
    <property type="entry name" value="Gly-tRNA-synth_bsu"/>
</dbReference>
<comment type="subcellular location">
    <subcellularLocation>
        <location evidence="1 11">Cytoplasm</location>
    </subcellularLocation>
</comment>
<name>A0AAU6W5V0_9GAMM</name>
<dbReference type="NCBIfam" id="TIGR00211">
    <property type="entry name" value="glyS"/>
    <property type="match status" value="1"/>
</dbReference>
<evidence type="ECO:0000256" key="9">
    <source>
        <dbReference type="ARBA" id="ARBA00023146"/>
    </source>
</evidence>
<evidence type="ECO:0000259" key="12">
    <source>
        <dbReference type="Pfam" id="PF05746"/>
    </source>
</evidence>
<evidence type="ECO:0000256" key="11">
    <source>
        <dbReference type="HAMAP-Rule" id="MF_00255"/>
    </source>
</evidence>
<evidence type="ECO:0000256" key="4">
    <source>
        <dbReference type="ARBA" id="ARBA00022490"/>
    </source>
</evidence>
<evidence type="ECO:0000313" key="13">
    <source>
        <dbReference type="EMBL" id="XAJ80994.1"/>
    </source>
</evidence>
<keyword evidence="4 11" id="KW-0963">Cytoplasm</keyword>
<dbReference type="GO" id="GO:0004820">
    <property type="term" value="F:glycine-tRNA ligase activity"/>
    <property type="evidence" value="ECO:0007669"/>
    <property type="project" value="UniProtKB-UniRule"/>
</dbReference>
<dbReference type="GO" id="GO:0005829">
    <property type="term" value="C:cytosol"/>
    <property type="evidence" value="ECO:0007669"/>
    <property type="project" value="TreeGrafter"/>
</dbReference>
<keyword evidence="7 11" id="KW-0067">ATP-binding</keyword>
<gene>
    <name evidence="11 13" type="primary">glyS</name>
    <name evidence="13" type="ORF">RJT31_00685</name>
</gene>
<keyword evidence="8 11" id="KW-0648">Protein biosynthesis</keyword>
<evidence type="ECO:0000256" key="1">
    <source>
        <dbReference type="ARBA" id="ARBA00004496"/>
    </source>
</evidence>
<dbReference type="InterPro" id="IPR008909">
    <property type="entry name" value="DALR_anticod-bd"/>
</dbReference>
<proteinExistence type="inferred from homology"/>
<dbReference type="AlphaFoldDB" id="A0AAU6W5V0"/>
<comment type="subunit">
    <text evidence="3 11">Tetramer of two alpha and two beta subunits.</text>
</comment>
<protein>
    <recommendedName>
        <fullName evidence="11">Glycine--tRNA ligase beta subunit</fullName>
        <ecNumber evidence="11">6.1.1.14</ecNumber>
    </recommendedName>
    <alternativeName>
        <fullName evidence="11">Glycyl-tRNA synthetase beta subunit</fullName>
        <shortName evidence="11">GlyRS</shortName>
    </alternativeName>
</protein>
<evidence type="ECO:0000256" key="3">
    <source>
        <dbReference type="ARBA" id="ARBA00011209"/>
    </source>
</evidence>
<dbReference type="PANTHER" id="PTHR30075">
    <property type="entry name" value="GLYCYL-TRNA SYNTHETASE"/>
    <property type="match status" value="1"/>
</dbReference>
<evidence type="ECO:0000256" key="8">
    <source>
        <dbReference type="ARBA" id="ARBA00022917"/>
    </source>
</evidence>
<reference evidence="13" key="1">
    <citation type="submission" date="2024-06" db="EMBL/GenBank/DDBJ databases">
        <title>Unveiling Genomic Reduction in Obligate Endosymbionts Buchnera of Aphids: Insights from Phylogenomic Comparative Analysis with Novel Genome Data and Co-obligate Endosymbionts.</title>
        <authorList>
            <person name="Lu C."/>
            <person name="Zou T."/>
            <person name="Liu Q."/>
            <person name="Huang X."/>
        </authorList>
    </citation>
    <scope>NUCLEOTIDE SEQUENCE</scope>
    <source>
        <strain evidence="13">Aphau13</strain>
    </source>
</reference>
<dbReference type="GO" id="GO:0005524">
    <property type="term" value="F:ATP binding"/>
    <property type="evidence" value="ECO:0007669"/>
    <property type="project" value="UniProtKB-UniRule"/>
</dbReference>
<dbReference type="InterPro" id="IPR006194">
    <property type="entry name" value="Gly-tRNA-synth_heterodimer"/>
</dbReference>
<dbReference type="SUPFAM" id="SSF109604">
    <property type="entry name" value="HD-domain/PDEase-like"/>
    <property type="match status" value="1"/>
</dbReference>
<comment type="catalytic activity">
    <reaction evidence="10 11">
        <text>tRNA(Gly) + glycine + ATP = glycyl-tRNA(Gly) + AMP + diphosphate</text>
        <dbReference type="Rhea" id="RHEA:16013"/>
        <dbReference type="Rhea" id="RHEA-COMP:9664"/>
        <dbReference type="Rhea" id="RHEA-COMP:9683"/>
        <dbReference type="ChEBI" id="CHEBI:30616"/>
        <dbReference type="ChEBI" id="CHEBI:33019"/>
        <dbReference type="ChEBI" id="CHEBI:57305"/>
        <dbReference type="ChEBI" id="CHEBI:78442"/>
        <dbReference type="ChEBI" id="CHEBI:78522"/>
        <dbReference type="ChEBI" id="CHEBI:456215"/>
        <dbReference type="EC" id="6.1.1.14"/>
    </reaction>
</comment>
<evidence type="ECO:0000256" key="6">
    <source>
        <dbReference type="ARBA" id="ARBA00022741"/>
    </source>
</evidence>
<sequence length="689" mass="81338">MKKIFLVEIGTEELPSKILYQLIVLFYENFISELNLYNIKYKKIDHFSTSRRLALKVIDIDTSEQIKKILKKGPSFKNSFNPDGTPTKIAYSWAKNIGIEINKASKLTNEKGEWIVYYIEQKQKNIEKLLPKIVETSLKKINIKKNLMRWEVNNTKFFRPIRNIFMMLDKKIINNKIFHINSTNILHNHISYKEQKIHLSHPKEYPFILFQRSFIIADYIQRKEKIKAEIHKVAQKVNGQVIINFNLLEEINSMVESPQCLLATFEDKYIDSIPDEILIYIIEKKQKCFPIYHKKKLLPYFIFVTNIRPDNNNRIILDTENIMKARLTDVIFFLKKDNKTKLLDYLPLLKKVSFHNNLGTLYDKTLRLAALVNLLSDNNNKVDLKKSAMLSKCDLLTDMVCEFPELQGIIGMYYANQNKEKYEVSISIKEQYLPSFSGDQLPSTINGSILSISDKIDTLCGMFLSNQIPLSNKDPFGLRRAAIGIIHIIINNKISLDLKLLIFNSIKIYNKHELDTTSISNKIIEFFKFRLLFFYEKQGYNTKVVQSIFSLQFKDILDIDKRVKAISYFQKQEQSKSIFLTIKRIDKILEIHKKHININQININLIKTEEEKKLFKEIKNFNNDTKKLFIEKKYKLILLRLKNFEHPINNFFNQVQIDHFDPEIKNNRLILLKKVKENFFKVANFSYLY</sequence>
<dbReference type="Pfam" id="PF02092">
    <property type="entry name" value="tRNA_synt_2f"/>
    <property type="match status" value="1"/>
</dbReference>
<keyword evidence="5 11" id="KW-0436">Ligase</keyword>
<evidence type="ECO:0000256" key="5">
    <source>
        <dbReference type="ARBA" id="ARBA00022598"/>
    </source>
</evidence>
<dbReference type="GO" id="GO:0006420">
    <property type="term" value="P:arginyl-tRNA aminoacylation"/>
    <property type="evidence" value="ECO:0007669"/>
    <property type="project" value="InterPro"/>
</dbReference>
<dbReference type="EC" id="6.1.1.14" evidence="11"/>
<dbReference type="GO" id="GO:0006426">
    <property type="term" value="P:glycyl-tRNA aminoacylation"/>
    <property type="evidence" value="ECO:0007669"/>
    <property type="project" value="UniProtKB-UniRule"/>
</dbReference>
<keyword evidence="9 11" id="KW-0030">Aminoacyl-tRNA synthetase</keyword>
<dbReference type="PROSITE" id="PS50861">
    <property type="entry name" value="AA_TRNA_LIGASE_II_GLYAB"/>
    <property type="match status" value="1"/>
</dbReference>
<organism evidence="13">
    <name type="scientific">Buchnera aphidicola</name>
    <name type="common">Aphis aurantii</name>
    <dbReference type="NCBI Taxonomy" id="1470492"/>
    <lineage>
        <taxon>Bacteria</taxon>
        <taxon>Pseudomonadati</taxon>
        <taxon>Pseudomonadota</taxon>
        <taxon>Gammaproteobacteria</taxon>
        <taxon>Enterobacterales</taxon>
        <taxon>Erwiniaceae</taxon>
        <taxon>Buchnera</taxon>
    </lineage>
</organism>
<evidence type="ECO:0000256" key="10">
    <source>
        <dbReference type="ARBA" id="ARBA00047937"/>
    </source>
</evidence>
<dbReference type="HAMAP" id="MF_00255">
    <property type="entry name" value="Gly_tRNA_synth_beta"/>
    <property type="match status" value="1"/>
</dbReference>
<keyword evidence="6 11" id="KW-0547">Nucleotide-binding</keyword>
<dbReference type="GO" id="GO:0004814">
    <property type="term" value="F:arginine-tRNA ligase activity"/>
    <property type="evidence" value="ECO:0007669"/>
    <property type="project" value="InterPro"/>
</dbReference>
<comment type="similarity">
    <text evidence="2 11">Belongs to the class-II aminoacyl-tRNA synthetase family.</text>
</comment>
<accession>A0AAU6W5V0</accession>
<dbReference type="RefSeq" id="WP_348769502.1">
    <property type="nucleotide sequence ID" value="NZ_CP135018.1"/>
</dbReference>
<feature type="domain" description="DALR anticodon binding" evidence="12">
    <location>
        <begin position="581"/>
        <end position="677"/>
    </location>
</feature>